<keyword evidence="9" id="KW-1185">Reference proteome</keyword>
<dbReference type="PANTHER" id="PTHR30268:SF0">
    <property type="entry name" value="L-RHAMNOSE ISOMERASE"/>
    <property type="match status" value="1"/>
</dbReference>
<dbReference type="InterPro" id="IPR009308">
    <property type="entry name" value="Rhamnose_isomerase"/>
</dbReference>
<dbReference type="HAMAP" id="MF_00541">
    <property type="entry name" value="RhaA"/>
    <property type="match status" value="1"/>
</dbReference>
<evidence type="ECO:0000256" key="2">
    <source>
        <dbReference type="ARBA" id="ARBA00022723"/>
    </source>
</evidence>
<sequence length="428" mass="48103">MSNKEQYIHEAYELAKKQYAALGVDVEAAIKKMEEVVVSLHCWQTDDVGGFETPDAELSGGGIQATGNYPGKATNIAEMRADLEKAISLIPGNLRLNLHAIYGDFQGELVDRDQIEPKHFQSWIDWCKEHNLGMDFNASNFSHPKADGGFTLSSKDPEIRAFWVEHLKRCREISAEIGRQLGSPCVHNSWIPDGSKDIPVDRNSHRALLKQSLDEALSIKYDADHMLDAVESKLFGIGAESMTVGSHDFYLGYAIKNNTLICLDNGHFHPTEEVGDKISACLQFVDQLLLHMTRPVRWDSDHVVTLNDDIKLIASEIIRNNFLGRVKLGLDFFDASINRIGAYVVGTRAVQKAFMIAMLEPTEQLVRLEEEGKGFERLAMLEELKSKPFGAVWDYYCLKMGVPAGEDYIQDVQEYEREVLAARSHELV</sequence>
<accession>A0AAN4W419</accession>
<evidence type="ECO:0000256" key="4">
    <source>
        <dbReference type="ARBA" id="ARBA00023235"/>
    </source>
</evidence>
<evidence type="ECO:0000256" key="1">
    <source>
        <dbReference type="ARBA" id="ARBA00022490"/>
    </source>
</evidence>
<comment type="similarity">
    <text evidence="6">Belongs to the rhamnose isomerase family.</text>
</comment>
<organism evidence="8 9">
    <name type="scientific">Persicobacter diffluens</name>
    <dbReference type="NCBI Taxonomy" id="981"/>
    <lineage>
        <taxon>Bacteria</taxon>
        <taxon>Pseudomonadati</taxon>
        <taxon>Bacteroidota</taxon>
        <taxon>Cytophagia</taxon>
        <taxon>Cytophagales</taxon>
        <taxon>Persicobacteraceae</taxon>
        <taxon>Persicobacter</taxon>
    </lineage>
</organism>
<evidence type="ECO:0000256" key="7">
    <source>
        <dbReference type="NCBIfam" id="TIGR01748"/>
    </source>
</evidence>
<dbReference type="AlphaFoldDB" id="A0AAN4W419"/>
<dbReference type="PANTHER" id="PTHR30268">
    <property type="entry name" value="L-RHAMNOSE ISOMERASE"/>
    <property type="match status" value="1"/>
</dbReference>
<dbReference type="NCBIfam" id="TIGR01748">
    <property type="entry name" value="rhaA"/>
    <property type="match status" value="1"/>
</dbReference>
<comment type="function">
    <text evidence="6">Catalyzes the interconversion of L-rhamnose and L-rhamnulose.</text>
</comment>
<dbReference type="RefSeq" id="WP_338239803.1">
    <property type="nucleotide sequence ID" value="NZ_BQKE01000006.1"/>
</dbReference>
<comment type="caution">
    <text evidence="8">The sequence shown here is derived from an EMBL/GenBank/DDBJ whole genome shotgun (WGS) entry which is preliminary data.</text>
</comment>
<keyword evidence="2 6" id="KW-0479">Metal-binding</keyword>
<evidence type="ECO:0000313" key="8">
    <source>
        <dbReference type="EMBL" id="GJM64747.1"/>
    </source>
</evidence>
<evidence type="ECO:0000256" key="6">
    <source>
        <dbReference type="HAMAP-Rule" id="MF_00541"/>
    </source>
</evidence>
<proteinExistence type="inferred from homology"/>
<keyword evidence="5 6" id="KW-0684">Rhamnose metabolism</keyword>
<dbReference type="SUPFAM" id="SSF51658">
    <property type="entry name" value="Xylose isomerase-like"/>
    <property type="match status" value="1"/>
</dbReference>
<dbReference type="NCBIfam" id="NF002203">
    <property type="entry name" value="PRK01076.1"/>
    <property type="match status" value="1"/>
</dbReference>
<comment type="catalytic activity">
    <reaction evidence="6">
        <text>L-rhamnopyranose = L-rhamnulose</text>
        <dbReference type="Rhea" id="RHEA:23160"/>
        <dbReference type="ChEBI" id="CHEBI:17897"/>
        <dbReference type="ChEBI" id="CHEBI:62346"/>
        <dbReference type="EC" id="5.3.1.14"/>
    </reaction>
</comment>
<dbReference type="InterPro" id="IPR036237">
    <property type="entry name" value="Xyl_isomerase-like_sf"/>
</dbReference>
<keyword evidence="3 6" id="KW-0464">Manganese</keyword>
<dbReference type="EC" id="5.3.1.14" evidence="6 7"/>
<dbReference type="Gene3D" id="3.20.20.150">
    <property type="entry name" value="Divalent-metal-dependent TIM barrel enzymes"/>
    <property type="match status" value="1"/>
</dbReference>
<dbReference type="GO" id="GO:0008740">
    <property type="term" value="F:L-rhamnose isomerase activity"/>
    <property type="evidence" value="ECO:0007669"/>
    <property type="project" value="UniProtKB-UniRule"/>
</dbReference>
<dbReference type="InterPro" id="IPR050337">
    <property type="entry name" value="L-rhamnose_isomerase"/>
</dbReference>
<comment type="subcellular location">
    <subcellularLocation>
        <location evidence="6">Cytoplasm</location>
    </subcellularLocation>
</comment>
<feature type="binding site" evidence="6">
    <location>
        <position position="301"/>
    </location>
    <ligand>
        <name>Mn(2+)</name>
        <dbReference type="ChEBI" id="CHEBI:29035"/>
    </ligand>
</feature>
<protein>
    <recommendedName>
        <fullName evidence="6 7">L-rhamnose isomerase</fullName>
        <ecNumber evidence="6 7">5.3.1.14</ecNumber>
    </recommendedName>
</protein>
<name>A0AAN4W419_9BACT</name>
<feature type="binding site" evidence="6">
    <location>
        <position position="267"/>
    </location>
    <ligand>
        <name>Mn(2+)</name>
        <dbReference type="ChEBI" id="CHEBI:29035"/>
    </ligand>
</feature>
<dbReference type="GO" id="GO:0005737">
    <property type="term" value="C:cytoplasm"/>
    <property type="evidence" value="ECO:0007669"/>
    <property type="project" value="UniProtKB-SubCell"/>
</dbReference>
<comment type="pathway">
    <text evidence="6">Carbohydrate degradation; L-rhamnose degradation; glycerone phosphate from L-rhamnose: step 1/3.</text>
</comment>
<gene>
    <name evidence="6 8" type="primary">rhaA</name>
    <name evidence="8" type="ORF">PEDI_52990</name>
</gene>
<dbReference type="Proteomes" id="UP001310022">
    <property type="component" value="Unassembled WGS sequence"/>
</dbReference>
<dbReference type="Pfam" id="PF06134">
    <property type="entry name" value="RhaA"/>
    <property type="match status" value="1"/>
</dbReference>
<dbReference type="EMBL" id="BQKE01000006">
    <property type="protein sequence ID" value="GJM64747.1"/>
    <property type="molecule type" value="Genomic_DNA"/>
</dbReference>
<dbReference type="GO" id="GO:0019324">
    <property type="term" value="P:L-lyxose metabolic process"/>
    <property type="evidence" value="ECO:0007669"/>
    <property type="project" value="TreeGrafter"/>
</dbReference>
<comment type="cofactor">
    <cofactor evidence="6">
        <name>Mn(2+)</name>
        <dbReference type="ChEBI" id="CHEBI:29035"/>
    </cofactor>
    <text evidence="6">Binds 1 Mn(2+) ion per subunit.</text>
</comment>
<dbReference type="GO" id="GO:0030145">
    <property type="term" value="F:manganese ion binding"/>
    <property type="evidence" value="ECO:0007669"/>
    <property type="project" value="UniProtKB-UniRule"/>
</dbReference>
<dbReference type="GO" id="GO:0019301">
    <property type="term" value="P:rhamnose catabolic process"/>
    <property type="evidence" value="ECO:0007669"/>
    <property type="project" value="UniProtKB-UniRule"/>
</dbReference>
<evidence type="ECO:0000256" key="3">
    <source>
        <dbReference type="ARBA" id="ARBA00023211"/>
    </source>
</evidence>
<evidence type="ECO:0000256" key="5">
    <source>
        <dbReference type="ARBA" id="ARBA00023308"/>
    </source>
</evidence>
<reference evidence="8 9" key="1">
    <citation type="submission" date="2021-12" db="EMBL/GenBank/DDBJ databases">
        <title>Genome sequencing of bacteria with rrn-lacking chromosome and rrn-plasmid.</title>
        <authorList>
            <person name="Anda M."/>
            <person name="Iwasaki W."/>
        </authorList>
    </citation>
    <scope>NUCLEOTIDE SEQUENCE [LARGE SCALE GENOMIC DNA]</scope>
    <source>
        <strain evidence="8 9">NBRC 15940</strain>
    </source>
</reference>
<feature type="binding site" evidence="6">
    <location>
        <position position="299"/>
    </location>
    <ligand>
        <name>Mn(2+)</name>
        <dbReference type="ChEBI" id="CHEBI:29035"/>
    </ligand>
</feature>
<keyword evidence="4 6" id="KW-0413">Isomerase</keyword>
<evidence type="ECO:0000313" key="9">
    <source>
        <dbReference type="Proteomes" id="UP001310022"/>
    </source>
</evidence>
<keyword evidence="1 6" id="KW-0963">Cytoplasm</keyword>